<feature type="coiled-coil region" evidence="1">
    <location>
        <begin position="999"/>
        <end position="1061"/>
    </location>
</feature>
<keyword evidence="1" id="KW-0175">Coiled coil</keyword>
<evidence type="ECO:0000313" key="4">
    <source>
        <dbReference type="Proteomes" id="UP000092544"/>
    </source>
</evidence>
<feature type="coiled-coil region" evidence="1">
    <location>
        <begin position="824"/>
        <end position="934"/>
    </location>
</feature>
<dbReference type="GO" id="GO:0016887">
    <property type="term" value="F:ATP hydrolysis activity"/>
    <property type="evidence" value="ECO:0007669"/>
    <property type="project" value="InterPro"/>
</dbReference>
<dbReference type="RefSeq" id="WP_067018087.1">
    <property type="nucleotide sequence ID" value="NZ_FLOB01000008.1"/>
</dbReference>
<evidence type="ECO:0000256" key="1">
    <source>
        <dbReference type="SAM" id="Coils"/>
    </source>
</evidence>
<dbReference type="STRING" id="1792290.MSP8886_03142"/>
<dbReference type="EMBL" id="FLOB01000008">
    <property type="protein sequence ID" value="SBS34694.1"/>
    <property type="molecule type" value="Genomic_DNA"/>
</dbReference>
<evidence type="ECO:0000259" key="2">
    <source>
        <dbReference type="Pfam" id="PF13476"/>
    </source>
</evidence>
<organism evidence="3 4">
    <name type="scientific">Marinomonas spartinae</name>
    <dbReference type="NCBI Taxonomy" id="1792290"/>
    <lineage>
        <taxon>Bacteria</taxon>
        <taxon>Pseudomonadati</taxon>
        <taxon>Pseudomonadota</taxon>
        <taxon>Gammaproteobacteria</taxon>
        <taxon>Oceanospirillales</taxon>
        <taxon>Oceanospirillaceae</taxon>
        <taxon>Marinomonas</taxon>
    </lineage>
</organism>
<dbReference type="InterPro" id="IPR027417">
    <property type="entry name" value="P-loop_NTPase"/>
</dbReference>
<feature type="coiled-coil region" evidence="1">
    <location>
        <begin position="645"/>
        <end position="672"/>
    </location>
</feature>
<feature type="coiled-coil region" evidence="1">
    <location>
        <begin position="436"/>
        <end position="505"/>
    </location>
</feature>
<gene>
    <name evidence="3" type="primary">sbcC</name>
    <name evidence="3" type="ORF">MSP8886_03142</name>
</gene>
<dbReference type="AlphaFoldDB" id="A0A1A8TNW6"/>
<evidence type="ECO:0000313" key="3">
    <source>
        <dbReference type="EMBL" id="SBS34694.1"/>
    </source>
</evidence>
<feature type="domain" description="Rad50/SbcC-type AAA" evidence="2">
    <location>
        <begin position="5"/>
        <end position="210"/>
    </location>
</feature>
<reference evidence="3 4" key="1">
    <citation type="submission" date="2016-06" db="EMBL/GenBank/DDBJ databases">
        <authorList>
            <person name="Kjaerup R.B."/>
            <person name="Dalgaard T.S."/>
            <person name="Juul-Madsen H.R."/>
        </authorList>
    </citation>
    <scope>NUCLEOTIDE SEQUENCE [LARGE SCALE GENOMIC DNA]</scope>
    <source>
        <strain evidence="3 4">CECT 8886</strain>
    </source>
</reference>
<dbReference type="Pfam" id="PF13558">
    <property type="entry name" value="SbcC_Walker_B"/>
    <property type="match status" value="1"/>
</dbReference>
<feature type="coiled-coil region" evidence="1">
    <location>
        <begin position="708"/>
        <end position="749"/>
    </location>
</feature>
<dbReference type="Pfam" id="PF13476">
    <property type="entry name" value="AAA_23"/>
    <property type="match status" value="1"/>
</dbReference>
<accession>A0A1A8TNW6</accession>
<feature type="coiled-coil region" evidence="1">
    <location>
        <begin position="535"/>
        <end position="596"/>
    </location>
</feature>
<dbReference type="Proteomes" id="UP000092544">
    <property type="component" value="Unassembled WGS sequence"/>
</dbReference>
<dbReference type="GO" id="GO:0006302">
    <property type="term" value="P:double-strand break repair"/>
    <property type="evidence" value="ECO:0007669"/>
    <property type="project" value="InterPro"/>
</dbReference>
<dbReference type="Gene3D" id="1.10.287.1490">
    <property type="match status" value="1"/>
</dbReference>
<dbReference type="PANTHER" id="PTHR32114:SF2">
    <property type="entry name" value="ABC TRANSPORTER ABCH.3"/>
    <property type="match status" value="1"/>
</dbReference>
<dbReference type="SUPFAM" id="SSF52540">
    <property type="entry name" value="P-loop containing nucleoside triphosphate hydrolases"/>
    <property type="match status" value="2"/>
</dbReference>
<keyword evidence="4" id="KW-1185">Reference proteome</keyword>
<sequence length="1233" mass="140010">MKICKLRLKNLNSLKGEWEIDFTKAPFDDAGVFAIVGPTGSGKSTLLDAICLALYHETPRLKVSPTQNELMTRHTAECLAEVEFEIKGKGYRAFWSQRRSRGLSDGNLQPIVCELSERDGTIITCKINEKIAKVAELTGLDFGRFTKSMLLAQGGFSAFLNATANDRAELLEELTGTEVYGDISKWVFEKHKQEKQAIAALESVNTQRKLLSDEDFTALKEQEHGFKAKDQQSETLYKQKKMLLDWYQKFQQTESELKSYQDSHVEAKQALDAFQPELDKLELAEKANALMAEFDKKQALVSRLASQEVEWQEAKETLTQSESQFQTLEQQQSESKVVFEEKIVQWESLKEIIANQIQPLISKEESLTEQHKTVQTRVQQHKDKLRQQETLSQQKQTAFETLTRASEEALAKLDQWPNGEKVEAELTGWRHQFQSLSNTQEQLTQLQNELAEKANKHQVAQQAFAEANQSFEQKNAQYTQITQRLEQLQAQIMGLTEQTELAQWQEAYQQAQLRQQDSIYFLQLHKTVANNRYSQEELKRKLAMLNSNLIEQHQQLEQQRAFYKDKMRHQKSLEKLVEAERQITALTRLRDELSEHDPCPLCGSVHHQLENAHYQTDSGSQAELETLRKEIDILTKEGQQRKTDNEVAKRELDMLTAQQSQLAEQLAQQEGELINLGQILSPDAKLDVLSHDAVSAFVSALQADWQAKQQIAAELQPLLQEKAQLESQWQTLNQQLQAEREQVSRHESQRLLLAQSIEGVNDNIAKLSESLQQGDMALQQSMRAVDLPEAFMAMPVSERIEALQHAMQDWRSAKSHYDQQHQQLEQLSFEIKTLNDGKAELAQQLASVEQEFMILDQQLTSVKQDIAEILDGKELNEWKASVQAQFEEAKQQYETLVAQCQTAQQVLTSNKAKVEALTKAFDILKAEVDTAQKHWSATLQQAGFETEAVWYEACLTQDEMASLKATHQMLKEASSKADVLVKQAEKQLTGLQATQPEEAKKADVDLTTLADQVSELEQERQRLYRQWGVVSQQIKEELQRREDAKEAAKELQERRDGMIHLDKLNYLIGSADGAKFRRFAQGLTLDHLVYLANQHLTVLHRRYQLERKSEEALALAVVDTWQANASRDTKTLSGGESFLVSLALALALSDLVSHKTSIDSLFLDEGFGTLDSETLESALDALDNLQSSGKTIGIISHISALKERIPVQIRLTKQSGLGVSRLSPEFAVQGTGS</sequence>
<protein>
    <submittedName>
        <fullName evidence="3">Nuclease SbcCD subunit C</fullName>
    </submittedName>
</protein>
<proteinExistence type="predicted"/>
<dbReference type="PANTHER" id="PTHR32114">
    <property type="entry name" value="ABC TRANSPORTER ABCH.3"/>
    <property type="match status" value="1"/>
</dbReference>
<dbReference type="InterPro" id="IPR038729">
    <property type="entry name" value="Rad50/SbcC_AAA"/>
</dbReference>
<dbReference type="Gene3D" id="3.40.50.300">
    <property type="entry name" value="P-loop containing nucleotide triphosphate hydrolases"/>
    <property type="match status" value="2"/>
</dbReference>
<name>A0A1A8TNW6_9GAMM</name>
<dbReference type="OrthoDB" id="9795626at2"/>